<sequence>MSAQPQVKELIGYSFLIGFANDHVFDARELITLDALAGSNGRVDEAKILALRALLDRLEEQDLAMSVRLEIDQFRETNNI</sequence>
<evidence type="ECO:0000313" key="1">
    <source>
        <dbReference type="EMBL" id="PPI82472.1"/>
    </source>
</evidence>
<name>A0A2S5Z5F0_9GAMM</name>
<evidence type="ECO:0000313" key="2">
    <source>
        <dbReference type="Proteomes" id="UP000239917"/>
    </source>
</evidence>
<keyword evidence="2" id="KW-1185">Reference proteome</keyword>
<organism evidence="1 2">
    <name type="scientific">Marinobacter maroccanus</name>
    <dbReference type="NCBI Taxonomy" id="2055143"/>
    <lineage>
        <taxon>Bacteria</taxon>
        <taxon>Pseudomonadati</taxon>
        <taxon>Pseudomonadota</taxon>
        <taxon>Gammaproteobacteria</taxon>
        <taxon>Pseudomonadales</taxon>
        <taxon>Marinobacteraceae</taxon>
        <taxon>Marinobacter</taxon>
    </lineage>
</organism>
<dbReference type="EMBL" id="PSSX01000028">
    <property type="protein sequence ID" value="PPI82472.1"/>
    <property type="molecule type" value="Genomic_DNA"/>
</dbReference>
<dbReference type="Proteomes" id="UP000239917">
    <property type="component" value="Unassembled WGS sequence"/>
</dbReference>
<accession>A0A2S5Z5F0</accession>
<reference evidence="1 2" key="1">
    <citation type="submission" date="2018-01" db="EMBL/GenBank/DDBJ databases">
        <title>Complete genome sequences of the type strains of Marinobacter flavimaris and Marinobacter maroccanus.</title>
        <authorList>
            <person name="Palau M."/>
            <person name="Boujida N."/>
            <person name="Manresa A."/>
            <person name="Minana-Galbis D."/>
        </authorList>
    </citation>
    <scope>NUCLEOTIDE SEQUENCE [LARGE SCALE GENOMIC DNA]</scope>
    <source>
        <strain evidence="1 2">N4</strain>
    </source>
</reference>
<dbReference type="AlphaFoldDB" id="A0A2S5Z5F0"/>
<protein>
    <submittedName>
        <fullName evidence="1">Uncharacterized protein</fullName>
    </submittedName>
</protein>
<comment type="caution">
    <text evidence="1">The sequence shown here is derived from an EMBL/GenBank/DDBJ whole genome shotgun (WGS) entry which is preliminary data.</text>
</comment>
<dbReference type="RefSeq" id="WP_104323449.1">
    <property type="nucleotide sequence ID" value="NZ_PSSX01000028.1"/>
</dbReference>
<proteinExistence type="predicted"/>
<dbReference type="OrthoDB" id="7068681at2"/>
<gene>
    <name evidence="1" type="ORF">KEHDKFFH_19560</name>
</gene>